<protein>
    <submittedName>
        <fullName evidence="2">Dihydrodipicolinate synthase/N-acetylneuraminate lyase</fullName>
    </submittedName>
</protein>
<dbReference type="GO" id="GO:0016829">
    <property type="term" value="F:lyase activity"/>
    <property type="evidence" value="ECO:0007669"/>
    <property type="project" value="UniProtKB-KW"/>
</dbReference>
<dbReference type="Proteomes" id="UP000218542">
    <property type="component" value="Unassembled WGS sequence"/>
</dbReference>
<evidence type="ECO:0000313" key="3">
    <source>
        <dbReference type="Proteomes" id="UP000218542"/>
    </source>
</evidence>
<keyword evidence="2" id="KW-0456">Lyase</keyword>
<reference evidence="3" key="1">
    <citation type="journal article" date="2017" name="Environ. Microbiol. Rep.">
        <title>Genetic Diversity of Marine Anaerobic Ammonium-Oxidizing Bacteria as Revealed by Genomic and Proteomic Analyses of 'Candidatus Scalindua japonica'.</title>
        <authorList>
            <person name="Oshiki M."/>
            <person name="Mizuto K."/>
            <person name="Kimura Z."/>
            <person name="Kindaichi T."/>
            <person name="Satoh H."/>
            <person name="Okabe S."/>
        </authorList>
    </citation>
    <scope>NUCLEOTIDE SEQUENCE [LARGE SCALE GENOMIC DNA]</scope>
    <source>
        <strain evidence="3">husup-a2</strain>
    </source>
</reference>
<dbReference type="EMBL" id="BAOS01000015">
    <property type="protein sequence ID" value="GAX60900.1"/>
    <property type="molecule type" value="Genomic_DNA"/>
</dbReference>
<feature type="domain" description="Hemerythrin-like" evidence="1">
    <location>
        <begin position="5"/>
        <end position="128"/>
    </location>
</feature>
<evidence type="ECO:0000313" key="2">
    <source>
        <dbReference type="EMBL" id="GAX60900.1"/>
    </source>
</evidence>
<gene>
    <name evidence="2" type="ORF">SCALIN_C15_0041</name>
</gene>
<organism evidence="2 3">
    <name type="scientific">Candidatus Scalindua japonica</name>
    <dbReference type="NCBI Taxonomy" id="1284222"/>
    <lineage>
        <taxon>Bacteria</taxon>
        <taxon>Pseudomonadati</taxon>
        <taxon>Planctomycetota</taxon>
        <taxon>Candidatus Brocadiia</taxon>
        <taxon>Candidatus Brocadiales</taxon>
        <taxon>Candidatus Scalinduaceae</taxon>
        <taxon>Candidatus Scalindua</taxon>
    </lineage>
</organism>
<dbReference type="InterPro" id="IPR012312">
    <property type="entry name" value="Hemerythrin-like"/>
</dbReference>
<proteinExistence type="predicted"/>
<dbReference type="Pfam" id="PF01814">
    <property type="entry name" value="Hemerythrin"/>
    <property type="match status" value="1"/>
</dbReference>
<sequence>MGATVDGFKATHREAVSLLGEIDSSGGQQRIDALNSLKEALLAHVGEENSVIQEAMDKSDVEGPFKSSAQRFMDELGSIAQTALLPFFDKFSSPETVDSEDFADDFNGIKSALADRIAFEEGKFYPELEKLGY</sequence>
<dbReference type="OrthoDB" id="275323at2"/>
<keyword evidence="3" id="KW-1185">Reference proteome</keyword>
<dbReference type="RefSeq" id="WP_096894296.1">
    <property type="nucleotide sequence ID" value="NZ_BAOS01000015.1"/>
</dbReference>
<name>A0A286TYE9_9BACT</name>
<evidence type="ECO:0000259" key="1">
    <source>
        <dbReference type="Pfam" id="PF01814"/>
    </source>
</evidence>
<accession>A0A286TYE9</accession>
<comment type="caution">
    <text evidence="2">The sequence shown here is derived from an EMBL/GenBank/DDBJ whole genome shotgun (WGS) entry which is preliminary data.</text>
</comment>
<dbReference type="AlphaFoldDB" id="A0A286TYE9"/>